<dbReference type="InterPro" id="IPR027640">
    <property type="entry name" value="Kinesin-like_fam"/>
</dbReference>
<dbReference type="Pfam" id="PF00225">
    <property type="entry name" value="Kinesin"/>
    <property type="match status" value="1"/>
</dbReference>
<evidence type="ECO:0000256" key="6">
    <source>
        <dbReference type="RuleBase" id="RU000394"/>
    </source>
</evidence>
<dbReference type="WBParaSite" id="MBELARI_LOCUS19320">
    <property type="protein sequence ID" value="MBELARI_LOCUS19320"/>
    <property type="gene ID" value="MBELARI_LOCUS19320"/>
</dbReference>
<comment type="similarity">
    <text evidence="5 6">Belongs to the TRAFAC class myosin-kinesin ATPase superfamily. Kinesin family.</text>
</comment>
<evidence type="ECO:0000256" key="5">
    <source>
        <dbReference type="PROSITE-ProRule" id="PRU00283"/>
    </source>
</evidence>
<keyword evidence="5 6" id="KW-0505">Motor protein</keyword>
<dbReference type="InterPro" id="IPR019821">
    <property type="entry name" value="Kinesin_motor_CS"/>
</dbReference>
<dbReference type="Pfam" id="PF16540">
    <property type="entry name" value="MKLP1_Arf_bdg"/>
    <property type="match status" value="1"/>
</dbReference>
<evidence type="ECO:0000256" key="3">
    <source>
        <dbReference type="ARBA" id="ARBA00022840"/>
    </source>
</evidence>
<dbReference type="InterPro" id="IPR001752">
    <property type="entry name" value="Kinesin_motor_dom"/>
</dbReference>
<evidence type="ECO:0000256" key="2">
    <source>
        <dbReference type="ARBA" id="ARBA00022741"/>
    </source>
</evidence>
<keyword evidence="3 5" id="KW-0067">ATP-binding</keyword>
<accession>A0AAF3EYY6</accession>
<dbReference type="GO" id="GO:0005634">
    <property type="term" value="C:nucleus"/>
    <property type="evidence" value="ECO:0007669"/>
    <property type="project" value="TreeGrafter"/>
</dbReference>
<evidence type="ECO:0000256" key="8">
    <source>
        <dbReference type="SAM" id="MobiDB-lite"/>
    </source>
</evidence>
<evidence type="ECO:0000256" key="4">
    <source>
        <dbReference type="ARBA" id="ARBA00023212"/>
    </source>
</evidence>
<dbReference type="GO" id="GO:0016887">
    <property type="term" value="F:ATP hydrolysis activity"/>
    <property type="evidence" value="ECO:0007669"/>
    <property type="project" value="TreeGrafter"/>
</dbReference>
<dbReference type="GO" id="GO:0003777">
    <property type="term" value="F:microtubule motor activity"/>
    <property type="evidence" value="ECO:0007669"/>
    <property type="project" value="InterPro"/>
</dbReference>
<dbReference type="Gene3D" id="3.40.850.10">
    <property type="entry name" value="Kinesin motor domain"/>
    <property type="match status" value="1"/>
</dbReference>
<dbReference type="PANTHER" id="PTHR24115:SF600">
    <property type="entry name" value="KINESIN-LIKE PROTEIN KIF23"/>
    <property type="match status" value="1"/>
</dbReference>
<sequence length="742" mass="83582">MGKKRVDNALEVVCRIVPYNGSDPCLTVEDETTLVAIAPETTKKQGVRPESRTFKFSHVFDETDDQRKIFDRSAMDLMENILQGKNSLLFTYGVTGGGKTYTMTGNTKAVGILPRCLDVLFNSIKNNAEKFIFQTNGRNGYVIANQMEATLARKAAERGKIDYSTEISNGRQVDGRQVSGFSDDYTGAVFVSYVEVYNNYVYDLLDDSIGTPIARDTRVDIANSVYVDGVSEFEVETADEALELLARGDQRRRISDTLLNKSSSRSHSVFTIRLVQAPFESDLADYPTTDQRQLVVSQLSLVDLAGSERAKRTRNTGAKLAEAGQINNSLLTLRQCFEKLRYNQRRRGKENLQVVPYRNSKLTTLFKNFFEGTGKVRMILCMNPRPDDYQENLSVLEFGEESRAICTRVGENVIANLASTRPPVPKRFFLRWNQEADRNDNSSQMSIFPSGEQMPPEAGDNEEMSAHFSRLRNWAEQRQNLQASLLQNMKESAVLFEPKLRAALCLLDYRNYELEELKIQKLEDESALARVQAQLKQANRELLSLRGRLKIYEEEDARAITAEEQQRLKNKSEHEKLKETQRALRKINEVCESTTRSPSVAQLKSTFNQMATSTKQIASPVRRARDETEKGGAGFYDPRYQRRSKSAPRMLVHQPLNRIPTGNILRAKVPPNAMTTTAPQTNALKKSTDYVLTHQMVDKVGNISTSIVKGHVIPTAGGGSAVCFENVEKLTHEKLTNRANGN</sequence>
<keyword evidence="10" id="KW-1185">Reference proteome</keyword>
<evidence type="ECO:0000256" key="7">
    <source>
        <dbReference type="SAM" id="Coils"/>
    </source>
</evidence>
<reference evidence="11" key="1">
    <citation type="submission" date="2024-02" db="UniProtKB">
        <authorList>
            <consortium name="WormBaseParasite"/>
        </authorList>
    </citation>
    <scope>IDENTIFICATION</scope>
</reference>
<dbReference type="InterPro" id="IPR036961">
    <property type="entry name" value="Kinesin_motor_dom_sf"/>
</dbReference>
<protein>
    <recommendedName>
        <fullName evidence="6">Kinesin-like protein</fullName>
    </recommendedName>
</protein>
<dbReference type="AlphaFoldDB" id="A0AAF3EYY6"/>
<dbReference type="PRINTS" id="PR00380">
    <property type="entry name" value="KINESINHEAVY"/>
</dbReference>
<organism evidence="10 11">
    <name type="scientific">Mesorhabditis belari</name>
    <dbReference type="NCBI Taxonomy" id="2138241"/>
    <lineage>
        <taxon>Eukaryota</taxon>
        <taxon>Metazoa</taxon>
        <taxon>Ecdysozoa</taxon>
        <taxon>Nematoda</taxon>
        <taxon>Chromadorea</taxon>
        <taxon>Rhabditida</taxon>
        <taxon>Rhabditina</taxon>
        <taxon>Rhabditomorpha</taxon>
        <taxon>Rhabditoidea</taxon>
        <taxon>Rhabditidae</taxon>
        <taxon>Mesorhabditinae</taxon>
        <taxon>Mesorhabditis</taxon>
    </lineage>
</organism>
<dbReference type="GO" id="GO:0051256">
    <property type="term" value="P:mitotic spindle midzone assembly"/>
    <property type="evidence" value="ECO:0007669"/>
    <property type="project" value="TreeGrafter"/>
</dbReference>
<dbReference type="SMART" id="SM00129">
    <property type="entry name" value="KISc"/>
    <property type="match status" value="1"/>
</dbReference>
<feature type="region of interest" description="Disordered" evidence="8">
    <location>
        <begin position="440"/>
        <end position="462"/>
    </location>
</feature>
<dbReference type="Gene3D" id="2.60.40.4330">
    <property type="entry name" value="Kinesin-like protein Kif23, Arf6-interacting domain"/>
    <property type="match status" value="1"/>
</dbReference>
<feature type="domain" description="Kinesin motor" evidence="9">
    <location>
        <begin position="9"/>
        <end position="405"/>
    </location>
</feature>
<feature type="coiled-coil region" evidence="7">
    <location>
        <begin position="512"/>
        <end position="555"/>
    </location>
</feature>
<dbReference type="GO" id="GO:0008017">
    <property type="term" value="F:microtubule binding"/>
    <property type="evidence" value="ECO:0007669"/>
    <property type="project" value="InterPro"/>
</dbReference>
<dbReference type="InterPro" id="IPR027417">
    <property type="entry name" value="P-loop_NTPase"/>
</dbReference>
<dbReference type="Proteomes" id="UP000887575">
    <property type="component" value="Unassembled WGS sequence"/>
</dbReference>
<evidence type="ECO:0000313" key="10">
    <source>
        <dbReference type="Proteomes" id="UP000887575"/>
    </source>
</evidence>
<keyword evidence="7" id="KW-0175">Coiled coil</keyword>
<feature type="region of interest" description="Disordered" evidence="8">
    <location>
        <begin position="611"/>
        <end position="640"/>
    </location>
</feature>
<keyword evidence="2 5" id="KW-0547">Nucleotide-binding</keyword>
<keyword evidence="4" id="KW-0206">Cytoskeleton</keyword>
<keyword evidence="4" id="KW-0963">Cytoplasm</keyword>
<dbReference type="InterPro" id="IPR032384">
    <property type="entry name" value="Kif23_Arf-bd"/>
</dbReference>
<dbReference type="GO" id="GO:0005871">
    <property type="term" value="C:kinesin complex"/>
    <property type="evidence" value="ECO:0007669"/>
    <property type="project" value="TreeGrafter"/>
</dbReference>
<comment type="subcellular location">
    <subcellularLocation>
        <location evidence="1">Cytoplasm</location>
        <location evidence="1">Cytoskeleton</location>
    </subcellularLocation>
</comment>
<dbReference type="PROSITE" id="PS00411">
    <property type="entry name" value="KINESIN_MOTOR_1"/>
    <property type="match status" value="1"/>
</dbReference>
<evidence type="ECO:0000256" key="1">
    <source>
        <dbReference type="ARBA" id="ARBA00004245"/>
    </source>
</evidence>
<keyword evidence="6" id="KW-0493">Microtubule</keyword>
<proteinExistence type="inferred from homology"/>
<evidence type="ECO:0000313" key="11">
    <source>
        <dbReference type="WBParaSite" id="MBELARI_LOCUS19320"/>
    </source>
</evidence>
<dbReference type="InterPro" id="IPR038105">
    <property type="entry name" value="Kif23_Arf-bd_sf"/>
</dbReference>
<dbReference type="GO" id="GO:0007018">
    <property type="term" value="P:microtubule-based movement"/>
    <property type="evidence" value="ECO:0007669"/>
    <property type="project" value="InterPro"/>
</dbReference>
<dbReference type="SUPFAM" id="SSF52540">
    <property type="entry name" value="P-loop containing nucleoside triphosphate hydrolases"/>
    <property type="match status" value="1"/>
</dbReference>
<evidence type="ECO:0000259" key="9">
    <source>
        <dbReference type="PROSITE" id="PS50067"/>
    </source>
</evidence>
<dbReference type="PANTHER" id="PTHR24115">
    <property type="entry name" value="KINESIN-RELATED"/>
    <property type="match status" value="1"/>
</dbReference>
<dbReference type="GO" id="GO:0005874">
    <property type="term" value="C:microtubule"/>
    <property type="evidence" value="ECO:0007669"/>
    <property type="project" value="UniProtKB-KW"/>
</dbReference>
<dbReference type="PROSITE" id="PS50067">
    <property type="entry name" value="KINESIN_MOTOR_2"/>
    <property type="match status" value="1"/>
</dbReference>
<dbReference type="GO" id="GO:0005524">
    <property type="term" value="F:ATP binding"/>
    <property type="evidence" value="ECO:0007669"/>
    <property type="project" value="UniProtKB-UniRule"/>
</dbReference>
<feature type="binding site" evidence="5">
    <location>
        <begin position="93"/>
        <end position="100"/>
    </location>
    <ligand>
        <name>ATP</name>
        <dbReference type="ChEBI" id="CHEBI:30616"/>
    </ligand>
</feature>
<name>A0AAF3EYY6_9BILA</name>